<dbReference type="Gene3D" id="3.40.50.1000">
    <property type="entry name" value="HAD superfamily/HAD-like"/>
    <property type="match status" value="1"/>
</dbReference>
<dbReference type="SUPFAM" id="SSF56784">
    <property type="entry name" value="HAD-like"/>
    <property type="match status" value="1"/>
</dbReference>
<dbReference type="PANTHER" id="PTHR10000:SF58">
    <property type="entry name" value="PYRIDOXAL PHOSPHATE PHOSPHATASE YBHA"/>
    <property type="match status" value="1"/>
</dbReference>
<dbReference type="EMBL" id="FQUH01000020">
    <property type="protein sequence ID" value="SHF90839.1"/>
    <property type="molecule type" value="Genomic_DNA"/>
</dbReference>
<dbReference type="NCBIfam" id="TIGR00099">
    <property type="entry name" value="Cof-subfamily"/>
    <property type="match status" value="1"/>
</dbReference>
<dbReference type="PROSITE" id="PS01229">
    <property type="entry name" value="COF_2"/>
    <property type="match status" value="1"/>
</dbReference>
<dbReference type="InterPro" id="IPR036412">
    <property type="entry name" value="HAD-like_sf"/>
</dbReference>
<dbReference type="GO" id="GO:0000287">
    <property type="term" value="F:magnesium ion binding"/>
    <property type="evidence" value="ECO:0007669"/>
    <property type="project" value="UniProtKB-ARBA"/>
</dbReference>
<gene>
    <name evidence="1" type="ORF">SAMN02745781_03467</name>
</gene>
<keyword evidence="2" id="KW-1185">Reference proteome</keyword>
<protein>
    <recommendedName>
        <fullName evidence="3">Cof subfamily of IIB subfamily of haloacid dehalogenase superfamily/HAD-superfamily hydrolase, subfamily IIB</fullName>
    </recommendedName>
</protein>
<dbReference type="NCBIfam" id="TIGR01484">
    <property type="entry name" value="HAD-SF-IIB"/>
    <property type="match status" value="1"/>
</dbReference>
<name>A0A1M5FHD6_VIBGA</name>
<dbReference type="Pfam" id="PF08282">
    <property type="entry name" value="Hydrolase_3"/>
    <property type="match status" value="1"/>
</dbReference>
<dbReference type="InterPro" id="IPR000150">
    <property type="entry name" value="Cof"/>
</dbReference>
<dbReference type="RefSeq" id="WP_072962119.1">
    <property type="nucleotide sequence ID" value="NZ_FQUH01000020.1"/>
</dbReference>
<dbReference type="AlphaFoldDB" id="A0A1M5FHD6"/>
<dbReference type="PROSITE" id="PS01228">
    <property type="entry name" value="COF_1"/>
    <property type="match status" value="1"/>
</dbReference>
<dbReference type="Gene3D" id="3.30.1240.10">
    <property type="match status" value="1"/>
</dbReference>
<dbReference type="Proteomes" id="UP000184159">
    <property type="component" value="Unassembled WGS sequence"/>
</dbReference>
<evidence type="ECO:0000313" key="1">
    <source>
        <dbReference type="EMBL" id="SHF90839.1"/>
    </source>
</evidence>
<dbReference type="InterPro" id="IPR006379">
    <property type="entry name" value="HAD-SF_hydro_IIB"/>
</dbReference>
<accession>A0A1M5FHD6</accession>
<reference evidence="2" key="1">
    <citation type="submission" date="2016-11" db="EMBL/GenBank/DDBJ databases">
        <authorList>
            <person name="Varghese N."/>
            <person name="Submissions S."/>
        </authorList>
    </citation>
    <scope>NUCLEOTIDE SEQUENCE [LARGE SCALE GENOMIC DNA]</scope>
    <source>
        <strain evidence="2">DSM 21264</strain>
    </source>
</reference>
<dbReference type="GO" id="GO:0005829">
    <property type="term" value="C:cytosol"/>
    <property type="evidence" value="ECO:0007669"/>
    <property type="project" value="TreeGrafter"/>
</dbReference>
<evidence type="ECO:0000313" key="2">
    <source>
        <dbReference type="Proteomes" id="UP000184159"/>
    </source>
</evidence>
<sequence length="273" mass="30790">MYKVLALDLDGTVLTDDHTIHPEVKQAIHAAQQQCHVVIVTGRHHTAARPYYLELGLNTPIICCNGTYVYDYQNDAVLQYDAIAKDDARKFIDLATQYQMKMVLYVTDTMNYGKQNPIVYMEALEKWANQYPESIRPQIHRVDSFHQLVEQADHVWKFVVEGLPSSVERLAEHPWVKETFNGEFSWSNRIDFAAKGNSKGKRLAEYVAALGYDANHVIAIGDNHNDISMLTYAGLGIAMANADDAVKSHAKQICQTDNNSDGLAHLIRQKIQG</sequence>
<dbReference type="SFLD" id="SFLDG01140">
    <property type="entry name" value="C2.B:_Phosphomannomutase_and_P"/>
    <property type="match status" value="1"/>
</dbReference>
<evidence type="ECO:0008006" key="3">
    <source>
        <dbReference type="Google" id="ProtNLM"/>
    </source>
</evidence>
<dbReference type="SFLD" id="SFLDS00003">
    <property type="entry name" value="Haloacid_Dehalogenase"/>
    <property type="match status" value="1"/>
</dbReference>
<proteinExistence type="predicted"/>
<dbReference type="CDD" id="cd07516">
    <property type="entry name" value="HAD_Pase"/>
    <property type="match status" value="1"/>
</dbReference>
<dbReference type="GO" id="GO:0016791">
    <property type="term" value="F:phosphatase activity"/>
    <property type="evidence" value="ECO:0007669"/>
    <property type="project" value="TreeGrafter"/>
</dbReference>
<dbReference type="InterPro" id="IPR023214">
    <property type="entry name" value="HAD_sf"/>
</dbReference>
<organism evidence="1 2">
    <name type="scientific">Vibrio gazogenes DSM 21264 = NBRC 103151</name>
    <dbReference type="NCBI Taxonomy" id="1123492"/>
    <lineage>
        <taxon>Bacteria</taxon>
        <taxon>Pseudomonadati</taxon>
        <taxon>Pseudomonadota</taxon>
        <taxon>Gammaproteobacteria</taxon>
        <taxon>Vibrionales</taxon>
        <taxon>Vibrionaceae</taxon>
        <taxon>Vibrio</taxon>
    </lineage>
</organism>
<dbReference type="PANTHER" id="PTHR10000">
    <property type="entry name" value="PHOSPHOSERINE PHOSPHATASE"/>
    <property type="match status" value="1"/>
</dbReference>